<comment type="similarity">
    <text evidence="12">Belongs to the glycosyltransferase group 1 family. Glycosyltransferase 4 subfamily.</text>
</comment>
<evidence type="ECO:0000256" key="5">
    <source>
        <dbReference type="ARBA" id="ARBA00022676"/>
    </source>
</evidence>
<evidence type="ECO:0000256" key="11">
    <source>
        <dbReference type="ARBA" id="ARBA00045065"/>
    </source>
</evidence>
<sequence length="513" mass="58212">MLDDLRPKYRCDAPALTFPLCYSDKLININQLKAAKNLSKDITKDYHFMKTLLNYNVEVNEDDDAIKRKASFYAVKNRKEFLDSIGSDAMKNSLLILGFFHPYCNAGGGGERVLWTAIHTIQENYSHVMCVVYTGDTDVSKEEILEKVKTRFSIELNPDSIAFVFLNNRNWVEDSRYPRFTLLGQSLGSIVLGFEALKKLTPDIYFGTTNILSASSFRAKKIFGCRVAAYVHYPTISSDMLNKVQERRPGFNNDNLIAQSRVFSTGKIWYYKIFAYLYSLAGSFAEIVMVNSTWTKGHIDQLWGVNSTIVYPPCDTTSLSKLPLDGRQRVIVSVAQFRPEKDHLLQLHSLHRLLLNHPNFREGREKVELVLVGSSRNESDDIRVAKLREKCKELDIVDNVKFEINASFQVLVDWLSKAKVGIHTMWNEHFGIGVVEYMAAGIITVAHNSGGPKMDIVISHNGQRTAFSLSDAESRNIQINAREHAAIHFSEHVFQDAILKLFESIFGLNKSNS</sequence>
<dbReference type="Pfam" id="PF15924">
    <property type="entry name" value="ALG11_N"/>
    <property type="match status" value="1"/>
</dbReference>
<feature type="domain" description="ALG11 mannosyltransferase N-terminal" evidence="14">
    <location>
        <begin position="96"/>
        <end position="303"/>
    </location>
</feature>
<evidence type="ECO:0000256" key="1">
    <source>
        <dbReference type="ARBA" id="ARBA00004389"/>
    </source>
</evidence>
<dbReference type="InterPro" id="IPR038013">
    <property type="entry name" value="ALG11"/>
</dbReference>
<dbReference type="Pfam" id="PF00534">
    <property type="entry name" value="Glycos_transf_1"/>
    <property type="match status" value="1"/>
</dbReference>
<evidence type="ECO:0000256" key="2">
    <source>
        <dbReference type="ARBA" id="ARBA00004922"/>
    </source>
</evidence>
<keyword evidence="6 12" id="KW-0808">Transferase</keyword>
<proteinExistence type="inferred from homology"/>
<dbReference type="CDD" id="cd03806">
    <property type="entry name" value="GT4_ALG11-like"/>
    <property type="match status" value="1"/>
</dbReference>
<evidence type="ECO:0000256" key="4">
    <source>
        <dbReference type="ARBA" id="ARBA00022018"/>
    </source>
</evidence>
<evidence type="ECO:0000256" key="10">
    <source>
        <dbReference type="ARBA" id="ARBA00023136"/>
    </source>
</evidence>
<feature type="domain" description="Glycosyl transferase family 1" evidence="13">
    <location>
        <begin position="320"/>
        <end position="459"/>
    </location>
</feature>
<reference evidence="15 16" key="1">
    <citation type="submission" date="2021-06" db="EMBL/GenBank/DDBJ databases">
        <authorList>
            <person name="Kallberg Y."/>
            <person name="Tangrot J."/>
            <person name="Rosling A."/>
        </authorList>
    </citation>
    <scope>NUCLEOTIDE SEQUENCE [LARGE SCALE GENOMIC DNA]</scope>
    <source>
        <strain evidence="15 16">120-4 pot B 10/14</strain>
    </source>
</reference>
<dbReference type="Gene3D" id="3.40.50.2000">
    <property type="entry name" value="Glycogen Phosphorylase B"/>
    <property type="match status" value="1"/>
</dbReference>
<evidence type="ECO:0000256" key="7">
    <source>
        <dbReference type="ARBA" id="ARBA00022692"/>
    </source>
</evidence>
<dbReference type="InterPro" id="IPR001296">
    <property type="entry name" value="Glyco_trans_1"/>
</dbReference>
<comment type="subcellular location">
    <subcellularLocation>
        <location evidence="1">Endoplasmic reticulum membrane</location>
        <topology evidence="1">Single-pass membrane protein</topology>
    </subcellularLocation>
</comment>
<evidence type="ECO:0000256" key="9">
    <source>
        <dbReference type="ARBA" id="ARBA00022989"/>
    </source>
</evidence>
<comment type="catalytic activity">
    <reaction evidence="11 12">
        <text>an alpha-D-Man-(1-&gt;3)-[alpha-D-Man-(1-&gt;6)]-beta-D-Man-(1-&gt;4)-beta-D-GlcNAc-(1-&gt;4)-alpha-D-GlcNAc-diphospho-di-trans,poly-cis-dolichol + 2 GDP-alpha-D-mannose = an alpha-D-Man-(1-&gt;2)-alpha-D-Man-(1-&gt;2)-alpha-D-Man-(1-&gt;3)-[alpha-D-Man-(1-&gt;6)]-beta-D-Man-(1-&gt;4)-beta-D-GlcNAc-(1-&gt;4)-alpha-D-GlcNAc-diphospho-di-trans,poly-cis-dolichol + 2 GDP + 2 H(+)</text>
        <dbReference type="Rhea" id="RHEA:29523"/>
        <dbReference type="Rhea" id="RHEA-COMP:19515"/>
        <dbReference type="Rhea" id="RHEA-COMP:19516"/>
        <dbReference type="ChEBI" id="CHEBI:15378"/>
        <dbReference type="ChEBI" id="CHEBI:57527"/>
        <dbReference type="ChEBI" id="CHEBI:58189"/>
        <dbReference type="ChEBI" id="CHEBI:132511"/>
        <dbReference type="ChEBI" id="CHEBI:132515"/>
        <dbReference type="EC" id="2.4.1.131"/>
    </reaction>
    <physiologicalReaction direction="left-to-right" evidence="11 12">
        <dbReference type="Rhea" id="RHEA:29524"/>
    </physiologicalReaction>
</comment>
<evidence type="ECO:0000256" key="6">
    <source>
        <dbReference type="ARBA" id="ARBA00022679"/>
    </source>
</evidence>
<keyword evidence="5 12" id="KW-0328">Glycosyltransferase</keyword>
<keyword evidence="8 12" id="KW-0256">Endoplasmic reticulum</keyword>
<comment type="pathway">
    <text evidence="2 12">Protein modification; protein glycosylation.</text>
</comment>
<evidence type="ECO:0000259" key="13">
    <source>
        <dbReference type="Pfam" id="PF00534"/>
    </source>
</evidence>
<dbReference type="EMBL" id="CAJVQB010017532">
    <property type="protein sequence ID" value="CAG8784599.1"/>
    <property type="molecule type" value="Genomic_DNA"/>
</dbReference>
<keyword evidence="16" id="KW-1185">Reference proteome</keyword>
<protein>
    <recommendedName>
        <fullName evidence="4 12">GDP-Man:Man(3)GlcNAc(2)-PP-Dol alpha-1,2-mannosyltransferase</fullName>
        <ecNumber evidence="3 12">2.4.1.131</ecNumber>
    </recommendedName>
</protein>
<dbReference type="Proteomes" id="UP000789901">
    <property type="component" value="Unassembled WGS sequence"/>
</dbReference>
<dbReference type="InterPro" id="IPR031814">
    <property type="entry name" value="ALG11_N"/>
</dbReference>
<evidence type="ECO:0000313" key="16">
    <source>
        <dbReference type="Proteomes" id="UP000789901"/>
    </source>
</evidence>
<name>A0ABN7VLX3_GIGMA</name>
<evidence type="ECO:0000256" key="12">
    <source>
        <dbReference type="RuleBase" id="RU367051"/>
    </source>
</evidence>
<evidence type="ECO:0000256" key="8">
    <source>
        <dbReference type="ARBA" id="ARBA00022824"/>
    </source>
</evidence>
<comment type="function">
    <text evidence="12">GDP-Man:Man(3)GlcNAc(2)-PP-Dol alpha-1,2-mannosyltransferase that operates in the biosynthetic pathway of dolichol-linked oligosaccharides, the glycan precursors employed in protein asparagine (N)-glycosylation. The assembly of dolichol-linked oligosaccharides begins on the cytosolic side of the endoplasmic reticulum membrane and finishes in its lumen. The sequential addition of sugars to dolichol pyrophosphate produces dolichol-linked oligosaccharides containing fourteen sugars, including two GlcNAcs, nine mannoses and three glucoses. Once assembled, the oligosaccharide is transferred from the lipid to nascent proteins by oligosaccharyltransferases. Catalyzes, on the cytoplasmic face of the endoplasmic reticulum, the addition of the fourth and fifth mannose residues to the dolichol-linked oligosaccharide chain, to produce Man(5)GlcNAc(2)-PP-dolichol core oligosaccharide.</text>
</comment>
<evidence type="ECO:0000259" key="14">
    <source>
        <dbReference type="Pfam" id="PF15924"/>
    </source>
</evidence>
<accession>A0ABN7VLX3</accession>
<evidence type="ECO:0000313" key="15">
    <source>
        <dbReference type="EMBL" id="CAG8784599.1"/>
    </source>
</evidence>
<keyword evidence="10" id="KW-0472">Membrane</keyword>
<evidence type="ECO:0000256" key="3">
    <source>
        <dbReference type="ARBA" id="ARBA00012645"/>
    </source>
</evidence>
<keyword evidence="9" id="KW-1133">Transmembrane helix</keyword>
<dbReference type="SUPFAM" id="SSF53756">
    <property type="entry name" value="UDP-Glycosyltransferase/glycogen phosphorylase"/>
    <property type="match status" value="1"/>
</dbReference>
<gene>
    <name evidence="15" type="ORF">GMARGA_LOCUS20220</name>
</gene>
<organism evidence="15 16">
    <name type="scientific">Gigaspora margarita</name>
    <dbReference type="NCBI Taxonomy" id="4874"/>
    <lineage>
        <taxon>Eukaryota</taxon>
        <taxon>Fungi</taxon>
        <taxon>Fungi incertae sedis</taxon>
        <taxon>Mucoromycota</taxon>
        <taxon>Glomeromycotina</taxon>
        <taxon>Glomeromycetes</taxon>
        <taxon>Diversisporales</taxon>
        <taxon>Gigasporaceae</taxon>
        <taxon>Gigaspora</taxon>
    </lineage>
</organism>
<keyword evidence="7" id="KW-0812">Transmembrane</keyword>
<comment type="caution">
    <text evidence="15">The sequence shown here is derived from an EMBL/GenBank/DDBJ whole genome shotgun (WGS) entry which is preliminary data.</text>
</comment>
<dbReference type="PANTHER" id="PTHR45919">
    <property type="entry name" value="GDP-MAN:MAN(3)GLCNAC(2)-PP-DOL ALPHA-1,2-MANNOSYLTRANSFERASE"/>
    <property type="match status" value="1"/>
</dbReference>
<dbReference type="EC" id="2.4.1.131" evidence="3 12"/>
<dbReference type="PANTHER" id="PTHR45919:SF1">
    <property type="entry name" value="GDP-MAN:MAN(3)GLCNAC(2)-PP-DOL ALPHA-1,2-MANNOSYLTRANSFERASE"/>
    <property type="match status" value="1"/>
</dbReference>